<dbReference type="InterPro" id="IPR044516">
    <property type="entry name" value="UXS-like"/>
</dbReference>
<dbReference type="Proteomes" id="UP000737402">
    <property type="component" value="Unassembled WGS sequence"/>
</dbReference>
<dbReference type="EMBL" id="JAFBED010000015">
    <property type="protein sequence ID" value="MBM7622191.1"/>
    <property type="molecule type" value="Genomic_DNA"/>
</dbReference>
<comment type="cofactor">
    <cofactor evidence="1">
        <name>NAD(+)</name>
        <dbReference type="ChEBI" id="CHEBI:57540"/>
    </cofactor>
</comment>
<keyword evidence="5" id="KW-0472">Membrane</keyword>
<dbReference type="EC" id="4.1.1.35" evidence="7"/>
<dbReference type="Pfam" id="PF01370">
    <property type="entry name" value="Epimerase"/>
    <property type="match status" value="1"/>
</dbReference>
<dbReference type="RefSeq" id="WP_204419635.1">
    <property type="nucleotide sequence ID" value="NZ_JAFBED010000015.1"/>
</dbReference>
<dbReference type="SUPFAM" id="SSF51735">
    <property type="entry name" value="NAD(P)-binding Rossmann-fold domains"/>
    <property type="match status" value="1"/>
</dbReference>
<accession>A0ABS2P5P9</accession>
<reference evidence="7 8" key="1">
    <citation type="submission" date="2021-01" db="EMBL/GenBank/DDBJ databases">
        <title>Genomic Encyclopedia of Type Strains, Phase IV (KMG-IV): sequencing the most valuable type-strain genomes for metagenomic binning, comparative biology and taxonomic classification.</title>
        <authorList>
            <person name="Goeker M."/>
        </authorList>
    </citation>
    <scope>NUCLEOTIDE SEQUENCE [LARGE SCALE GENOMIC DNA]</scope>
    <source>
        <strain evidence="7 8">DSM 25879</strain>
    </source>
</reference>
<evidence type="ECO:0000313" key="7">
    <source>
        <dbReference type="EMBL" id="MBM7622191.1"/>
    </source>
</evidence>
<evidence type="ECO:0000256" key="1">
    <source>
        <dbReference type="ARBA" id="ARBA00001911"/>
    </source>
</evidence>
<proteinExistence type="predicted"/>
<evidence type="ECO:0000256" key="4">
    <source>
        <dbReference type="ARBA" id="ARBA00023239"/>
    </source>
</evidence>
<evidence type="ECO:0000259" key="6">
    <source>
        <dbReference type="Pfam" id="PF01370"/>
    </source>
</evidence>
<dbReference type="PANTHER" id="PTHR43078:SF6">
    <property type="entry name" value="UDP-GLUCURONIC ACID DECARBOXYLASE 1"/>
    <property type="match status" value="1"/>
</dbReference>
<dbReference type="PANTHER" id="PTHR43078">
    <property type="entry name" value="UDP-GLUCURONIC ACID DECARBOXYLASE-RELATED"/>
    <property type="match status" value="1"/>
</dbReference>
<feature type="transmembrane region" description="Helical" evidence="5">
    <location>
        <begin position="31"/>
        <end position="49"/>
    </location>
</feature>
<keyword evidence="3" id="KW-0520">NAD</keyword>
<evidence type="ECO:0000313" key="8">
    <source>
        <dbReference type="Proteomes" id="UP000737402"/>
    </source>
</evidence>
<comment type="caution">
    <text evidence="7">The sequence shown here is derived from an EMBL/GenBank/DDBJ whole genome shotgun (WGS) entry which is preliminary data.</text>
</comment>
<keyword evidence="4 7" id="KW-0456">Lyase</keyword>
<dbReference type="InterPro" id="IPR036291">
    <property type="entry name" value="NAD(P)-bd_dom_sf"/>
</dbReference>
<keyword evidence="5" id="KW-1133">Transmembrane helix</keyword>
<dbReference type="InterPro" id="IPR001509">
    <property type="entry name" value="Epimerase_deHydtase"/>
</dbReference>
<evidence type="ECO:0000256" key="5">
    <source>
        <dbReference type="SAM" id="Phobius"/>
    </source>
</evidence>
<protein>
    <submittedName>
        <fullName evidence="7">UDP-glucuronate decarboxylase</fullName>
        <ecNumber evidence="7">4.1.1.35</ecNumber>
    </submittedName>
</protein>
<keyword evidence="5" id="KW-0812">Transmembrane</keyword>
<evidence type="ECO:0000256" key="3">
    <source>
        <dbReference type="ARBA" id="ARBA00023027"/>
    </source>
</evidence>
<dbReference type="Gene3D" id="3.40.50.720">
    <property type="entry name" value="NAD(P)-binding Rossmann-like Domain"/>
    <property type="match status" value="1"/>
</dbReference>
<organism evidence="7 8">
    <name type="scientific">Sutcliffiella tianshenii</name>
    <dbReference type="NCBI Taxonomy" id="1463404"/>
    <lineage>
        <taxon>Bacteria</taxon>
        <taxon>Bacillati</taxon>
        <taxon>Bacillota</taxon>
        <taxon>Bacilli</taxon>
        <taxon>Bacillales</taxon>
        <taxon>Bacillaceae</taxon>
        <taxon>Sutcliffiella</taxon>
    </lineage>
</organism>
<name>A0ABS2P5P9_9BACI</name>
<dbReference type="GO" id="GO:0048040">
    <property type="term" value="F:UDP-glucuronate decarboxylase activity"/>
    <property type="evidence" value="ECO:0007669"/>
    <property type="project" value="UniProtKB-EC"/>
</dbReference>
<keyword evidence="8" id="KW-1185">Reference proteome</keyword>
<gene>
    <name evidence="7" type="ORF">JOC95_004102</name>
</gene>
<keyword evidence="2" id="KW-0210">Decarboxylase</keyword>
<feature type="domain" description="NAD-dependent epimerase/dehydratase" evidence="6">
    <location>
        <begin position="31"/>
        <end position="278"/>
    </location>
</feature>
<evidence type="ECO:0000256" key="2">
    <source>
        <dbReference type="ARBA" id="ARBA00022793"/>
    </source>
</evidence>
<sequence>MHKNSIYYSDIDYIFKGLNSTELEKLRNSKILITGCAGFLGFYFVSFLLEKFEKLGLKKIVGIDNFKLGLPNWIKQYKKNSRIELHDLDITNLGSLDIDSLANIDYVIHMASIASPTFYRKYPLATIDANVWGLRALLDFYKNKNIKGFLFFSSSEVYGDPHPEFIPTKENYKGNVSMIGPRACYDEAKRFGETLCYVYSEQFNMPVSIVRPFNNYGPGMKLNDKRVPADFAKAVSENKKIIMYSDGSPTRTFCYVSDAIIGYLKSLLYEPFDYFNIGMDQPEISINELAQIYQNIGTQIFGYNCPIEITVSQDKNYLIHNPSRRRPDLSKAKSILNYSPSISIDNGVFRFLKFINEGGIID</sequence>